<evidence type="ECO:0000256" key="6">
    <source>
        <dbReference type="ARBA" id="ARBA00023136"/>
    </source>
</evidence>
<sequence>MSTVLMGSADVDPHAEHGYLCCPDCGLLQKLPRTGIRGLNTYCGRCGATLERTRGRSINAALAMCLSALFLLLPMNLLPFLTVDIFGVHHTSIVYSGIAGIAAQGWPVVAVILALELIILPFFRFGFLATVLLGIYHDYHHPHLGKLFRWSERLDQWAMPDVFLIGCVIGYGRVAPFLPISIGIGGYCVLAVSFLTLLTRASLDRREIWRRIGPCCQHLEEGVEYVGCPFCGLPHPKAEAEGQPCRRCGERVWRYRPDTGIRVLALTLAGFFCYPFAYLYPMESNYQLGSLQGYTIMTGVHKLIQANFYVFAAIIFLASVLTPFLKLFGLSWFLISIHGHSQRWLRGKTMLFRVIRQIGRWSHIDVFTVAVFLPLMHLSGLLAVYVGKALPFFLAVVVITMFATEIFDPRLLWQKVDEQQEQDESVFVNTASAES</sequence>
<comment type="subcellular location">
    <subcellularLocation>
        <location evidence="1">Cell inner membrane</location>
    </subcellularLocation>
</comment>
<feature type="transmembrane region" description="Helical" evidence="7">
    <location>
        <begin position="118"/>
        <end position="136"/>
    </location>
</feature>
<evidence type="ECO:0000313" key="9">
    <source>
        <dbReference type="Proteomes" id="UP001197378"/>
    </source>
</evidence>
<dbReference type="InterPro" id="IPR007498">
    <property type="entry name" value="PqiA-like"/>
</dbReference>
<organism evidence="8 9">
    <name type="scientific">Igneacidithiobacillus copahuensis</name>
    <dbReference type="NCBI Taxonomy" id="2724909"/>
    <lineage>
        <taxon>Bacteria</taxon>
        <taxon>Pseudomonadati</taxon>
        <taxon>Pseudomonadota</taxon>
        <taxon>Acidithiobacillia</taxon>
        <taxon>Acidithiobacillales</taxon>
        <taxon>Acidithiobacillaceae</taxon>
        <taxon>Igneacidithiobacillus</taxon>
    </lineage>
</organism>
<evidence type="ECO:0000256" key="4">
    <source>
        <dbReference type="ARBA" id="ARBA00022692"/>
    </source>
</evidence>
<dbReference type="GO" id="GO:0005886">
    <property type="term" value="C:plasma membrane"/>
    <property type="evidence" value="ECO:0007669"/>
    <property type="project" value="UniProtKB-SubCell"/>
</dbReference>
<dbReference type="PANTHER" id="PTHR30462:SF3">
    <property type="entry name" value="INTERMEMBRANE TRANSPORT PROTEIN PQIA"/>
    <property type="match status" value="1"/>
</dbReference>
<keyword evidence="3" id="KW-0997">Cell inner membrane</keyword>
<keyword evidence="2" id="KW-1003">Cell membrane</keyword>
<evidence type="ECO:0000256" key="2">
    <source>
        <dbReference type="ARBA" id="ARBA00022475"/>
    </source>
</evidence>
<evidence type="ECO:0000313" key="8">
    <source>
        <dbReference type="EMBL" id="MBU2786908.1"/>
    </source>
</evidence>
<keyword evidence="5 7" id="KW-1133">Transmembrane helix</keyword>
<feature type="transmembrane region" description="Helical" evidence="7">
    <location>
        <begin position="308"/>
        <end position="337"/>
    </location>
</feature>
<evidence type="ECO:0000256" key="3">
    <source>
        <dbReference type="ARBA" id="ARBA00022519"/>
    </source>
</evidence>
<evidence type="ECO:0000256" key="5">
    <source>
        <dbReference type="ARBA" id="ARBA00022989"/>
    </source>
</evidence>
<dbReference type="Proteomes" id="UP001197378">
    <property type="component" value="Unassembled WGS sequence"/>
</dbReference>
<keyword evidence="9" id="KW-1185">Reference proteome</keyword>
<feature type="transmembrane region" description="Helical" evidence="7">
    <location>
        <begin position="180"/>
        <end position="201"/>
    </location>
</feature>
<dbReference type="EMBL" id="JAAXYO010000028">
    <property type="protein sequence ID" value="MBU2786908.1"/>
    <property type="molecule type" value="Genomic_DNA"/>
</dbReference>
<dbReference type="Pfam" id="PF04403">
    <property type="entry name" value="PqiA"/>
    <property type="match status" value="2"/>
</dbReference>
<dbReference type="PANTHER" id="PTHR30462">
    <property type="entry name" value="INTERMEMBRANE TRANSPORT PROTEIN PQIB-RELATED"/>
    <property type="match status" value="1"/>
</dbReference>
<reference evidence="8" key="1">
    <citation type="journal article" date="2021" name="ISME J.">
        <title>Genomic evolution of the class Acidithiobacillia: deep-branching Proteobacteria living in extreme acidic conditions.</title>
        <authorList>
            <person name="Moya-Beltran A."/>
            <person name="Beard S."/>
            <person name="Rojas-Villalobos C."/>
            <person name="Issotta F."/>
            <person name="Gallardo Y."/>
            <person name="Ulloa R."/>
            <person name="Giaveno A."/>
            <person name="Degli Esposti M."/>
            <person name="Johnson D.B."/>
            <person name="Quatrini R."/>
        </authorList>
    </citation>
    <scope>NUCLEOTIDE SEQUENCE</scope>
    <source>
        <strain evidence="8">VAN18-1</strain>
    </source>
</reference>
<evidence type="ECO:0000256" key="7">
    <source>
        <dbReference type="SAM" id="Phobius"/>
    </source>
</evidence>
<dbReference type="RefSeq" id="WP_215871558.1">
    <property type="nucleotide sequence ID" value="NZ_JAAXYO010000028.1"/>
</dbReference>
<proteinExistence type="predicted"/>
<dbReference type="InterPro" id="IPR051800">
    <property type="entry name" value="PqiA-PqiB_transport"/>
</dbReference>
<name>A0AAE2YND6_9PROT</name>
<keyword evidence="4 7" id="KW-0812">Transmembrane</keyword>
<evidence type="ECO:0000256" key="1">
    <source>
        <dbReference type="ARBA" id="ARBA00004533"/>
    </source>
</evidence>
<accession>A0AAE2YND6</accession>
<feature type="transmembrane region" description="Helical" evidence="7">
    <location>
        <begin position="261"/>
        <end position="280"/>
    </location>
</feature>
<keyword evidence="6 7" id="KW-0472">Membrane</keyword>
<comment type="caution">
    <text evidence="8">The sequence shown here is derived from an EMBL/GenBank/DDBJ whole genome shotgun (WGS) entry which is preliminary data.</text>
</comment>
<protein>
    <submittedName>
        <fullName evidence="8">Paraquat-inducible protein A</fullName>
    </submittedName>
</protein>
<feature type="transmembrane region" description="Helical" evidence="7">
    <location>
        <begin position="93"/>
        <end position="112"/>
    </location>
</feature>
<dbReference type="AlphaFoldDB" id="A0AAE2YND6"/>
<feature type="transmembrane region" description="Helical" evidence="7">
    <location>
        <begin position="60"/>
        <end position="81"/>
    </location>
</feature>
<gene>
    <name evidence="8" type="ORF">HFQ13_01540</name>
</gene>
<feature type="transmembrane region" description="Helical" evidence="7">
    <location>
        <begin position="382"/>
        <end position="403"/>
    </location>
</feature>